<sequence>MTHDRLKSLRTAAARLNKTIVLAVTGWASKQLWYFDVTTHQYRSQGYRCLEGYEPKVTGDVYTFRCSRNNLNQK</sequence>
<comment type="caution">
    <text evidence="1">The sequence shown here is derived from an EMBL/GenBank/DDBJ whole genome shotgun (WGS) entry which is preliminary data.</text>
</comment>
<dbReference type="RefSeq" id="XP_067819080.1">
    <property type="nucleotide sequence ID" value="XM_067967543.1"/>
</dbReference>
<dbReference type="GeneID" id="94353214"/>
<dbReference type="EMBL" id="SHOA02000002">
    <property type="protein sequence ID" value="TDH69581.1"/>
    <property type="molecule type" value="Genomic_DNA"/>
</dbReference>
<dbReference type="Proteomes" id="UP000294530">
    <property type="component" value="Unassembled WGS sequence"/>
</dbReference>
<organism evidence="1 2">
    <name type="scientific">Bremia lactucae</name>
    <name type="common">Lettuce downy mildew</name>
    <dbReference type="NCBI Taxonomy" id="4779"/>
    <lineage>
        <taxon>Eukaryota</taxon>
        <taxon>Sar</taxon>
        <taxon>Stramenopiles</taxon>
        <taxon>Oomycota</taxon>
        <taxon>Peronosporomycetes</taxon>
        <taxon>Peronosporales</taxon>
        <taxon>Peronosporaceae</taxon>
        <taxon>Bremia</taxon>
    </lineage>
</organism>
<evidence type="ECO:0000313" key="2">
    <source>
        <dbReference type="Proteomes" id="UP000294530"/>
    </source>
</evidence>
<proteinExistence type="predicted"/>
<keyword evidence="2" id="KW-1185">Reference proteome</keyword>
<name>A0A976FND0_BRELC</name>
<dbReference type="AlphaFoldDB" id="A0A976FND0"/>
<accession>A0A976FND0</accession>
<reference evidence="1 2" key="1">
    <citation type="journal article" date="2021" name="Genome Biol.">
        <title>AFLAP: assembly-free linkage analysis pipeline using k-mers from genome sequencing data.</title>
        <authorList>
            <person name="Fletcher K."/>
            <person name="Zhang L."/>
            <person name="Gil J."/>
            <person name="Han R."/>
            <person name="Cavanaugh K."/>
            <person name="Michelmore R."/>
        </authorList>
    </citation>
    <scope>NUCLEOTIDE SEQUENCE [LARGE SCALE GENOMIC DNA]</scope>
    <source>
        <strain evidence="1 2">SF5</strain>
    </source>
</reference>
<protein>
    <submittedName>
        <fullName evidence="1">Uncharacterized protein</fullName>
    </submittedName>
</protein>
<gene>
    <name evidence="1" type="ORF">CCR75_009504</name>
</gene>
<evidence type="ECO:0000313" key="1">
    <source>
        <dbReference type="EMBL" id="TDH69581.1"/>
    </source>
</evidence>
<dbReference type="KEGG" id="blac:94353214"/>